<comment type="caution">
    <text evidence="2">The sequence shown here is derived from an EMBL/GenBank/DDBJ whole genome shotgun (WGS) entry which is preliminary data.</text>
</comment>
<dbReference type="PANTHER" id="PTHR43651:SF3">
    <property type="entry name" value="1,4-ALPHA-GLUCAN-BRANCHING ENZYME"/>
    <property type="match status" value="1"/>
</dbReference>
<accession>A0ABN7UZ81</accession>
<proteinExistence type="predicted"/>
<dbReference type="EMBL" id="CAJVQB010007617">
    <property type="protein sequence ID" value="CAG8706240.1"/>
    <property type="molecule type" value="Genomic_DNA"/>
</dbReference>
<dbReference type="Proteomes" id="UP000789901">
    <property type="component" value="Unassembled WGS sequence"/>
</dbReference>
<evidence type="ECO:0000256" key="1">
    <source>
        <dbReference type="ARBA" id="ARBA00004964"/>
    </source>
</evidence>
<dbReference type="Gene3D" id="3.20.20.80">
    <property type="entry name" value="Glycosidases"/>
    <property type="match status" value="2"/>
</dbReference>
<evidence type="ECO:0000313" key="3">
    <source>
        <dbReference type="Proteomes" id="UP000789901"/>
    </source>
</evidence>
<name>A0ABN7UZ81_GIGMA</name>
<keyword evidence="3" id="KW-1185">Reference proteome</keyword>
<comment type="pathway">
    <text evidence="1">Glycan biosynthesis; glycogen biosynthesis.</text>
</comment>
<organism evidence="2 3">
    <name type="scientific">Gigaspora margarita</name>
    <dbReference type="NCBI Taxonomy" id="4874"/>
    <lineage>
        <taxon>Eukaryota</taxon>
        <taxon>Fungi</taxon>
        <taxon>Fungi incertae sedis</taxon>
        <taxon>Mucoromycota</taxon>
        <taxon>Glomeromycotina</taxon>
        <taxon>Glomeromycetes</taxon>
        <taxon>Diversisporales</taxon>
        <taxon>Gigasporaceae</taxon>
        <taxon>Gigaspora</taxon>
    </lineage>
</organism>
<gene>
    <name evidence="2" type="ORF">GMARGA_LOCUS12459</name>
</gene>
<dbReference type="SUPFAM" id="SSF51445">
    <property type="entry name" value="(Trans)glycosidases"/>
    <property type="match status" value="1"/>
</dbReference>
<evidence type="ECO:0000313" key="2">
    <source>
        <dbReference type="EMBL" id="CAG8706240.1"/>
    </source>
</evidence>
<sequence>MSGSEGRVGTYNEFTDNVLRRIKDFGYNAIQLMAIVELAYYTSFEYQSSPLPVTMITYIYHGIGTGFFGDYHEYFGDSEMLSIHSQYVYVKNINMFTIPLKANEMLHSLYPNIITIAENVSEMSGLCRPVSEGGIGFDYRLAMAIPDMWIKILKELRDDDWNIGNICWTLTNCRHMVSIIYYVF</sequence>
<protein>
    <submittedName>
        <fullName evidence="2">9375_t:CDS:1</fullName>
    </submittedName>
</protein>
<dbReference type="PANTHER" id="PTHR43651">
    <property type="entry name" value="1,4-ALPHA-GLUCAN-BRANCHING ENZYME"/>
    <property type="match status" value="1"/>
</dbReference>
<dbReference type="InterPro" id="IPR017853">
    <property type="entry name" value="GH"/>
</dbReference>
<reference evidence="2 3" key="1">
    <citation type="submission" date="2021-06" db="EMBL/GenBank/DDBJ databases">
        <authorList>
            <person name="Kallberg Y."/>
            <person name="Tangrot J."/>
            <person name="Rosling A."/>
        </authorList>
    </citation>
    <scope>NUCLEOTIDE SEQUENCE [LARGE SCALE GENOMIC DNA]</scope>
    <source>
        <strain evidence="2 3">120-4 pot B 10/14</strain>
    </source>
</reference>